<protein>
    <submittedName>
        <fullName evidence="3">Alpha/beta hydrolase</fullName>
    </submittedName>
</protein>
<keyword evidence="4" id="KW-1185">Reference proteome</keyword>
<proteinExistence type="predicted"/>
<dbReference type="EMBL" id="JBHUCO010000015">
    <property type="protein sequence ID" value="MFD1518805.1"/>
    <property type="molecule type" value="Genomic_DNA"/>
</dbReference>
<accession>A0ABW4EX06</accession>
<evidence type="ECO:0000313" key="3">
    <source>
        <dbReference type="EMBL" id="MFD1518805.1"/>
    </source>
</evidence>
<dbReference type="InterPro" id="IPR052897">
    <property type="entry name" value="Sec-Metab_Biosynth_Hydrolase"/>
</dbReference>
<dbReference type="Pfam" id="PF12697">
    <property type="entry name" value="Abhydrolase_6"/>
    <property type="match status" value="1"/>
</dbReference>
<dbReference type="PANTHER" id="PTHR37017">
    <property type="entry name" value="AB HYDROLASE-1 DOMAIN-CONTAINING PROTEIN-RELATED"/>
    <property type="match status" value="1"/>
</dbReference>
<dbReference type="GO" id="GO:0016787">
    <property type="term" value="F:hydrolase activity"/>
    <property type="evidence" value="ECO:0007669"/>
    <property type="project" value="UniProtKB-KW"/>
</dbReference>
<gene>
    <name evidence="3" type="ORF">ACFSJD_15015</name>
</gene>
<dbReference type="Gene3D" id="3.40.50.1820">
    <property type="entry name" value="alpha/beta hydrolase"/>
    <property type="match status" value="1"/>
</dbReference>
<reference evidence="4" key="1">
    <citation type="journal article" date="2019" name="Int. J. Syst. Evol. Microbiol.">
        <title>The Global Catalogue of Microorganisms (GCM) 10K type strain sequencing project: providing services to taxonomists for standard genome sequencing and annotation.</title>
        <authorList>
            <consortium name="The Broad Institute Genomics Platform"/>
            <consortium name="The Broad Institute Genome Sequencing Center for Infectious Disease"/>
            <person name="Wu L."/>
            <person name="Ma J."/>
        </authorList>
    </citation>
    <scope>NUCLEOTIDE SEQUENCE [LARGE SCALE GENOMIC DNA]</scope>
    <source>
        <strain evidence="4">CCM 7043</strain>
    </source>
</reference>
<dbReference type="RefSeq" id="WP_344718004.1">
    <property type="nucleotide sequence ID" value="NZ_BAAAUS010000001.1"/>
</dbReference>
<dbReference type="InterPro" id="IPR029058">
    <property type="entry name" value="AB_hydrolase_fold"/>
</dbReference>
<organism evidence="3 4">
    <name type="scientific">Pseudonocardia yunnanensis</name>
    <dbReference type="NCBI Taxonomy" id="58107"/>
    <lineage>
        <taxon>Bacteria</taxon>
        <taxon>Bacillati</taxon>
        <taxon>Actinomycetota</taxon>
        <taxon>Actinomycetes</taxon>
        <taxon>Pseudonocardiales</taxon>
        <taxon>Pseudonocardiaceae</taxon>
        <taxon>Pseudonocardia</taxon>
    </lineage>
</organism>
<dbReference type="Proteomes" id="UP001597114">
    <property type="component" value="Unassembled WGS sequence"/>
</dbReference>
<feature type="signal peptide" evidence="1">
    <location>
        <begin position="1"/>
        <end position="26"/>
    </location>
</feature>
<dbReference type="InterPro" id="IPR000073">
    <property type="entry name" value="AB_hydrolase_1"/>
</dbReference>
<keyword evidence="3" id="KW-0378">Hydrolase</keyword>
<sequence>MKIRSIALALAATAALSLGTVSTASAAPAAQQAAKPTIVLLHGAFEDASAWSKVTQRLQHDGYPVVAPAVPLRGPVPDRDAVKGAVEAIKGPKILVGHSYGGAIVTELASGPDVKALVYVAAFIPREGETVGDLNAQFPGSQLGPDTSHTVESPDGPELFVNTDKFRQVIAADVTAAEAAVGAAGQRPILASAFTDKVTTTAPDSIREYAIVATQDRAIAPAAEEFMAERAHAAITKVRSAHDLPVSHPQTVAAVIEKAATAS</sequence>
<evidence type="ECO:0000256" key="1">
    <source>
        <dbReference type="SAM" id="SignalP"/>
    </source>
</evidence>
<name>A0ABW4EX06_9PSEU</name>
<keyword evidence="1" id="KW-0732">Signal</keyword>
<evidence type="ECO:0000259" key="2">
    <source>
        <dbReference type="Pfam" id="PF12697"/>
    </source>
</evidence>
<comment type="caution">
    <text evidence="3">The sequence shown here is derived from an EMBL/GenBank/DDBJ whole genome shotgun (WGS) entry which is preliminary data.</text>
</comment>
<dbReference type="SUPFAM" id="SSF53474">
    <property type="entry name" value="alpha/beta-Hydrolases"/>
    <property type="match status" value="1"/>
</dbReference>
<feature type="domain" description="AB hydrolase-1" evidence="2">
    <location>
        <begin position="38"/>
        <end position="254"/>
    </location>
</feature>
<feature type="chain" id="PRO_5045261356" evidence="1">
    <location>
        <begin position="27"/>
        <end position="263"/>
    </location>
</feature>
<evidence type="ECO:0000313" key="4">
    <source>
        <dbReference type="Proteomes" id="UP001597114"/>
    </source>
</evidence>
<dbReference type="PANTHER" id="PTHR37017:SF11">
    <property type="entry name" value="ESTERASE_LIPASE_THIOESTERASE DOMAIN-CONTAINING PROTEIN"/>
    <property type="match status" value="1"/>
</dbReference>